<dbReference type="AlphaFoldDB" id="A0A8J4LZZ2"/>
<evidence type="ECO:0000313" key="8">
    <source>
        <dbReference type="EMBL" id="GIQ67320.1"/>
    </source>
</evidence>
<dbReference type="Gene3D" id="3.30.1130.10">
    <property type="match status" value="1"/>
</dbReference>
<evidence type="ECO:0000256" key="5">
    <source>
        <dbReference type="ARBA" id="ARBA00023239"/>
    </source>
</evidence>
<dbReference type="UniPathway" id="UPA00077">
    <property type="reaction ID" value="UER00154"/>
</dbReference>
<dbReference type="InterPro" id="IPR006157">
    <property type="entry name" value="FolB_dom"/>
</dbReference>
<keyword evidence="5 6" id="KW-0456">Lyase</keyword>
<dbReference type="PANTHER" id="PTHR42844:SF1">
    <property type="entry name" value="DIHYDRONEOPTERIN ALDOLASE 1-RELATED"/>
    <property type="match status" value="1"/>
</dbReference>
<dbReference type="NCBIfam" id="TIGR00526">
    <property type="entry name" value="folB_dom"/>
    <property type="match status" value="1"/>
</dbReference>
<dbReference type="SUPFAM" id="SSF55620">
    <property type="entry name" value="Tetrahydrobiopterin biosynthesis enzymes-like"/>
    <property type="match status" value="1"/>
</dbReference>
<dbReference type="NCBIfam" id="TIGR00525">
    <property type="entry name" value="folB"/>
    <property type="match status" value="1"/>
</dbReference>
<keyword evidence="9" id="KW-1185">Reference proteome</keyword>
<comment type="function">
    <text evidence="6">Catalyzes the conversion of 7,8-dihydroneopterin to 6-hydroxymethyl-7,8-dihydropterin.</text>
</comment>
<dbReference type="EC" id="4.1.2.25" evidence="6"/>
<feature type="domain" description="Dihydroneopterin aldolase/epimerase" evidence="7">
    <location>
        <begin position="4"/>
        <end position="117"/>
    </location>
</feature>
<protein>
    <recommendedName>
        <fullName evidence="6">7,8-dihydroneopterin aldolase</fullName>
        <ecNumber evidence="6">4.1.2.25</ecNumber>
    </recommendedName>
</protein>
<organism evidence="8 9">
    <name type="scientific">Xylanibacillus composti</name>
    <dbReference type="NCBI Taxonomy" id="1572762"/>
    <lineage>
        <taxon>Bacteria</taxon>
        <taxon>Bacillati</taxon>
        <taxon>Bacillota</taxon>
        <taxon>Bacilli</taxon>
        <taxon>Bacillales</taxon>
        <taxon>Paenibacillaceae</taxon>
        <taxon>Xylanibacillus</taxon>
    </lineage>
</organism>
<comment type="pathway">
    <text evidence="2 6">Cofactor biosynthesis; tetrahydrofolate biosynthesis; 2-amino-4-hydroxy-6-hydroxymethyl-7,8-dihydropteridine diphosphate from 7,8-dihydroneopterin triphosphate: step 3/4.</text>
</comment>
<dbReference type="GO" id="GO:0005737">
    <property type="term" value="C:cytoplasm"/>
    <property type="evidence" value="ECO:0007669"/>
    <property type="project" value="TreeGrafter"/>
</dbReference>
<dbReference type="InterPro" id="IPR006156">
    <property type="entry name" value="Dihydroneopterin_aldolase"/>
</dbReference>
<evidence type="ECO:0000259" key="7">
    <source>
        <dbReference type="SMART" id="SM00905"/>
    </source>
</evidence>
<evidence type="ECO:0000256" key="1">
    <source>
        <dbReference type="ARBA" id="ARBA00001353"/>
    </source>
</evidence>
<name>A0A8J4LZZ2_9BACL</name>
<dbReference type="FunFam" id="3.30.1130.10:FF:000003">
    <property type="entry name" value="7,8-dihydroneopterin aldolase"/>
    <property type="match status" value="1"/>
</dbReference>
<dbReference type="GO" id="GO:0046656">
    <property type="term" value="P:folic acid biosynthetic process"/>
    <property type="evidence" value="ECO:0007669"/>
    <property type="project" value="UniProtKB-UniRule"/>
</dbReference>
<dbReference type="InterPro" id="IPR043133">
    <property type="entry name" value="GTP-CH-I_C/QueF"/>
</dbReference>
<evidence type="ECO:0000256" key="4">
    <source>
        <dbReference type="ARBA" id="ARBA00022909"/>
    </source>
</evidence>
<dbReference type="GO" id="GO:0046654">
    <property type="term" value="P:tetrahydrofolate biosynthetic process"/>
    <property type="evidence" value="ECO:0007669"/>
    <property type="project" value="UniProtKB-UniRule"/>
</dbReference>
<dbReference type="EMBL" id="BOVK01000002">
    <property type="protein sequence ID" value="GIQ67320.1"/>
    <property type="molecule type" value="Genomic_DNA"/>
</dbReference>
<comment type="similarity">
    <text evidence="3 6">Belongs to the DHNA family.</text>
</comment>
<comment type="catalytic activity">
    <reaction evidence="1 6">
        <text>7,8-dihydroneopterin = 6-hydroxymethyl-7,8-dihydropterin + glycolaldehyde</text>
        <dbReference type="Rhea" id="RHEA:10540"/>
        <dbReference type="ChEBI" id="CHEBI:17001"/>
        <dbReference type="ChEBI" id="CHEBI:17071"/>
        <dbReference type="ChEBI" id="CHEBI:44841"/>
        <dbReference type="EC" id="4.1.2.25"/>
    </reaction>
</comment>
<dbReference type="PANTHER" id="PTHR42844">
    <property type="entry name" value="DIHYDRONEOPTERIN ALDOLASE 1-RELATED"/>
    <property type="match status" value="1"/>
</dbReference>
<dbReference type="SMART" id="SM00905">
    <property type="entry name" value="FolB"/>
    <property type="match status" value="1"/>
</dbReference>
<evidence type="ECO:0000313" key="9">
    <source>
        <dbReference type="Proteomes" id="UP000677918"/>
    </source>
</evidence>
<sequence>MDKIELTGMQFYGYHGVFAEERKLGQRFYVDLVLYADLRAAGQTDALERTVNYAEVYQTVKDVVEGESVQLVEALAERIASRVLDTYTIVNELTVRVTKPHPPVDMKFAGMTVEMRRKKDER</sequence>
<gene>
    <name evidence="8" type="primary">folB</name>
    <name evidence="8" type="ORF">XYCOK13_01440</name>
</gene>
<comment type="caution">
    <text evidence="8">The sequence shown here is derived from an EMBL/GenBank/DDBJ whole genome shotgun (WGS) entry which is preliminary data.</text>
</comment>
<keyword evidence="4 6" id="KW-0289">Folate biosynthesis</keyword>
<evidence type="ECO:0000256" key="3">
    <source>
        <dbReference type="ARBA" id="ARBA00005708"/>
    </source>
</evidence>
<evidence type="ECO:0000256" key="2">
    <source>
        <dbReference type="ARBA" id="ARBA00005013"/>
    </source>
</evidence>
<dbReference type="Proteomes" id="UP000677918">
    <property type="component" value="Unassembled WGS sequence"/>
</dbReference>
<dbReference type="GO" id="GO:0004150">
    <property type="term" value="F:dihydroneopterin aldolase activity"/>
    <property type="evidence" value="ECO:0007669"/>
    <property type="project" value="UniProtKB-UniRule"/>
</dbReference>
<dbReference type="Pfam" id="PF02152">
    <property type="entry name" value="FolB"/>
    <property type="match status" value="1"/>
</dbReference>
<dbReference type="CDD" id="cd00534">
    <property type="entry name" value="DHNA_DHNTPE"/>
    <property type="match status" value="1"/>
</dbReference>
<dbReference type="RefSeq" id="WP_213409925.1">
    <property type="nucleotide sequence ID" value="NZ_BOVK01000002.1"/>
</dbReference>
<proteinExistence type="inferred from homology"/>
<evidence type="ECO:0000256" key="6">
    <source>
        <dbReference type="RuleBase" id="RU362079"/>
    </source>
</evidence>
<accession>A0A8J4LZZ2</accession>
<reference evidence="8" key="1">
    <citation type="submission" date="2021-04" db="EMBL/GenBank/DDBJ databases">
        <title>Draft genome sequence of Xylanibacillus composti strain K13.</title>
        <authorList>
            <person name="Uke A."/>
            <person name="Chhe C."/>
            <person name="Baramee S."/>
            <person name="Kosugi A."/>
        </authorList>
    </citation>
    <scope>NUCLEOTIDE SEQUENCE</scope>
    <source>
        <strain evidence="8">K13</strain>
    </source>
</reference>